<dbReference type="Proteomes" id="UP001429601">
    <property type="component" value="Unassembled WGS sequence"/>
</dbReference>
<evidence type="ECO:0000313" key="3">
    <source>
        <dbReference type="Proteomes" id="UP001429601"/>
    </source>
</evidence>
<keyword evidence="1" id="KW-0732">Signal</keyword>
<sequence length="751" mass="79885">MTSRTMMHTVLACTLLFFGFNVSVAADRIPARSDFGTTQLAAIQARYDAVPDDCGGPDEPAFLCSTVLFRFTGDGVGYHVWNPSPTSVSMGVVSFAYLRADVNFGGTPWNDRDGLIFSPAKALDAATIHPIMLCAFPLEANTWNRSQKGCGAYANGAYPTGRPCQEQGIQTVAQWMQHVTQAGAPIYAKQCGFTIDGSADPASAFLAVLQARALLPVAEFNIWNEVLLATWPQNVGASLPIEAFFYVVISGQSGLAGAQRNQRDLLNTSGVAVPVIKITLPTTLGGKSSFAYTPADQAIALPTLPASLDQSPSVVQAPTGTLSAQDILTRKDIEVSVPAQSGLPAGSTGRVRWVGTRAYYETPARPLAADTPTVFSIPRGSVLATLGQSVDVSFVATDKTLAEERTSRVLTIAVGAADGTLPPAELAADRSYARIDYPGMLSTDQIWVSYEGRSVNDTPYPRKTAAFNAGLLPSWLGAPDQVYYWVKRGTQLLVSPVLSPTHAPWPIVRDAANGWLDFAALTSDPAVTVAPWDGIATGQSVWLDALAYFPDGTEQRARLIDGAIVDDAMVEQGLHATVSRDWLRRLPDGSAVFLRALAGSDLAQARAFPVTRLTLRNAPGPIVTKPLPQVVDAQADGAALPVDGLLSRSAFTGTAQVRVAPWPGMALGQRVWLRVHGRKPDGSEAVIGLASNEATVAADLTNGLIRPVPLAQLDALADRSPLTVELKVGFEKLADETRALRFPVNHMAFGK</sequence>
<organism evidence="2 3">
    <name type="scientific">Luteibacter jiangsuensis</name>
    <dbReference type="NCBI Taxonomy" id="637577"/>
    <lineage>
        <taxon>Bacteria</taxon>
        <taxon>Pseudomonadati</taxon>
        <taxon>Pseudomonadota</taxon>
        <taxon>Gammaproteobacteria</taxon>
        <taxon>Lysobacterales</taxon>
        <taxon>Rhodanobacteraceae</taxon>
        <taxon>Luteibacter</taxon>
    </lineage>
</organism>
<protein>
    <submittedName>
        <fullName evidence="2">Uncharacterized protein</fullName>
    </submittedName>
</protein>
<keyword evidence="3" id="KW-1185">Reference proteome</keyword>
<reference evidence="2 3" key="1">
    <citation type="journal article" date="2011" name="Curr. Microbiol.">
        <title>Luteibacter jiangsuensis sp. nov.: a methamidophos-degrading bacterium isolated from a methamidophos-manufacturing factory.</title>
        <authorList>
            <person name="Wang L."/>
            <person name="Wang G.L."/>
            <person name="Li S.P."/>
            <person name="Jiang J.D."/>
        </authorList>
    </citation>
    <scope>NUCLEOTIDE SEQUENCE [LARGE SCALE GENOMIC DNA]</scope>
    <source>
        <strain evidence="2 3">CGMCC 1.10133</strain>
    </source>
</reference>
<feature type="chain" id="PRO_5046717820" evidence="1">
    <location>
        <begin position="26"/>
        <end position="751"/>
    </location>
</feature>
<accession>A0ABX0QBX2</accession>
<evidence type="ECO:0000313" key="2">
    <source>
        <dbReference type="EMBL" id="NID06897.1"/>
    </source>
</evidence>
<dbReference type="RefSeq" id="WP_167129583.1">
    <property type="nucleotide sequence ID" value="NZ_JAAQQR010000012.1"/>
</dbReference>
<name>A0ABX0QBX2_9GAMM</name>
<comment type="caution">
    <text evidence="2">The sequence shown here is derived from an EMBL/GenBank/DDBJ whole genome shotgun (WGS) entry which is preliminary data.</text>
</comment>
<gene>
    <name evidence="2" type="ORF">HBF26_18565</name>
</gene>
<dbReference type="EMBL" id="JAAQQR010000012">
    <property type="protein sequence ID" value="NID06897.1"/>
    <property type="molecule type" value="Genomic_DNA"/>
</dbReference>
<evidence type="ECO:0000256" key="1">
    <source>
        <dbReference type="SAM" id="SignalP"/>
    </source>
</evidence>
<proteinExistence type="predicted"/>
<feature type="signal peptide" evidence="1">
    <location>
        <begin position="1"/>
        <end position="25"/>
    </location>
</feature>